<evidence type="ECO:0000256" key="1">
    <source>
        <dbReference type="SAM" id="SignalP"/>
    </source>
</evidence>
<dbReference type="Gene3D" id="2.60.40.10">
    <property type="entry name" value="Immunoglobulins"/>
    <property type="match status" value="1"/>
</dbReference>
<protein>
    <recommendedName>
        <fullName evidence="4">Reprolysin-like metallo-peptidase family M12B</fullName>
    </recommendedName>
</protein>
<keyword evidence="1" id="KW-0732">Signal</keyword>
<dbReference type="AlphaFoldDB" id="A0A369IGT8"/>
<name>A0A369IGT8_9BACT</name>
<evidence type="ECO:0000313" key="3">
    <source>
        <dbReference type="Proteomes" id="UP000253141"/>
    </source>
</evidence>
<gene>
    <name evidence="2" type="ORF">DVG78_05280</name>
</gene>
<dbReference type="RefSeq" id="WP_114459988.1">
    <property type="nucleotide sequence ID" value="NZ_QPIW01000002.1"/>
</dbReference>
<reference evidence="2 3" key="1">
    <citation type="submission" date="2018-07" db="EMBL/GenBank/DDBJ databases">
        <title>Genome analysis of Runella aurantiaca.</title>
        <authorList>
            <person name="Yang X."/>
        </authorList>
    </citation>
    <scope>NUCLEOTIDE SEQUENCE [LARGE SCALE GENOMIC DNA]</scope>
    <source>
        <strain evidence="2 3">YX9</strain>
    </source>
</reference>
<sequence>MKIKLTFLLLLIPLFLTAQNVPSPFIGTNLARGSSLRVLRLAVSVNGEFTQSVPGANDTEKKAEVLRIMKLWIAEINNMYGREYSVRFELVPDNLLLSIIYPKAATDPWPPMWGGGCINAANILNNQESVIDNAIGAANYDISHVILSSSYGGGCAGWFKAGYSSGFDIPVSRHEIGHQFSQAHTINNGNSTNYEPENAGRSVHGGNTDPYAHSNSYHQLAKYLLNTVPTVGKNIPTGNTVPTVNAGPDRAIPVNTPFTLFATASDPDVGDVLTYVWDQLDGSTMQNLPAPKKTQGALFSRLVPSLVPSRTYPKISSIIANTFSTTEEDMPTLARDLNFRLTVNDSHQFNYNGTMVNQSGTHSDDIRITVVNNGGPFTITSQNTAVTYTGGTNQAITWNVNGTNLAPINASNVKISLSTDGGFTYPIVITNSTANDGSQVVTMPNINTTQARIKVQAVDNYFFAINSSNFTITPNTSIAGIGISVTAENTLVSENGQTDTYSVRLLTTPSGAVLLNLTADNQTEISLDGTNFSSSRTIVLNNTTPRTIIVRGKSDNRSEGTHSGLIQHSISASDDLVNYPLGMNGQPVSVSVADAQIPPIIGIDFDATSSTTSPTNWVRISDIRNQSLTNIPLDDGTPTGIDLSMNATNCGIGGCGFTSSTFSLPQHARSLSGLTGVTYARGTATFNWSGLQANTKYVVFVFGVGVFGPMNQSVTIEGSGNPVSFTQNASSNILLVNDQVSSPKPLPTFGKIITSSPSGTINITVTSNLASTEMSFAGIGIRKMD</sequence>
<accession>A0A369IGT8</accession>
<keyword evidence="3" id="KW-1185">Reference proteome</keyword>
<dbReference type="InterPro" id="IPR013783">
    <property type="entry name" value="Ig-like_fold"/>
</dbReference>
<organism evidence="2 3">
    <name type="scientific">Runella aurantiaca</name>
    <dbReference type="NCBI Taxonomy" id="2282308"/>
    <lineage>
        <taxon>Bacteria</taxon>
        <taxon>Pseudomonadati</taxon>
        <taxon>Bacteroidota</taxon>
        <taxon>Cytophagia</taxon>
        <taxon>Cytophagales</taxon>
        <taxon>Spirosomataceae</taxon>
        <taxon>Runella</taxon>
    </lineage>
</organism>
<dbReference type="Pfam" id="PF13582">
    <property type="entry name" value="Reprolysin_3"/>
    <property type="match status" value="1"/>
</dbReference>
<dbReference type="OrthoDB" id="9792152at2"/>
<dbReference type="EMBL" id="QPIW01000002">
    <property type="protein sequence ID" value="RDB07415.1"/>
    <property type="molecule type" value="Genomic_DNA"/>
</dbReference>
<proteinExistence type="predicted"/>
<comment type="caution">
    <text evidence="2">The sequence shown here is derived from an EMBL/GenBank/DDBJ whole genome shotgun (WGS) entry which is preliminary data.</text>
</comment>
<feature type="chain" id="PRO_5016943023" description="Reprolysin-like metallo-peptidase family M12B" evidence="1">
    <location>
        <begin position="19"/>
        <end position="785"/>
    </location>
</feature>
<evidence type="ECO:0000313" key="2">
    <source>
        <dbReference type="EMBL" id="RDB07415.1"/>
    </source>
</evidence>
<evidence type="ECO:0008006" key="4">
    <source>
        <dbReference type="Google" id="ProtNLM"/>
    </source>
</evidence>
<dbReference type="Proteomes" id="UP000253141">
    <property type="component" value="Unassembled WGS sequence"/>
</dbReference>
<feature type="signal peptide" evidence="1">
    <location>
        <begin position="1"/>
        <end position="18"/>
    </location>
</feature>